<feature type="transmembrane region" description="Helical" evidence="1">
    <location>
        <begin position="7"/>
        <end position="28"/>
    </location>
</feature>
<feature type="domain" description="EamA" evidence="2">
    <location>
        <begin position="140"/>
        <end position="266"/>
    </location>
</feature>
<dbReference type="RefSeq" id="WP_048098787.1">
    <property type="nucleotide sequence ID" value="NZ_JFZT01000017.1"/>
</dbReference>
<dbReference type="Proteomes" id="UP000024332">
    <property type="component" value="Unassembled WGS sequence"/>
</dbReference>
<keyword evidence="1" id="KW-0472">Membrane</keyword>
<evidence type="ECO:0000259" key="2">
    <source>
        <dbReference type="Pfam" id="PF00892"/>
    </source>
</evidence>
<keyword evidence="1" id="KW-0812">Transmembrane</keyword>
<proteinExistence type="predicted"/>
<sequence length="267" mass="29896">MKIREGFIELVLSSFFWGTIGIVDQISYSIGGSVFSIVFIRSLISTFLCIPLVDFRKIINIRALLLGIITSIFYEIYLITIPIDGPSLSAVFLYTAPVWIILVLPFVEREKVTSRKILGSVLVVIGLYIIYLGFPNLLKFLLGIACGLSYAGVILISRKLQINGVRDWELIASQSFWSLPFTALFVRSFSIPSIEGGLYMGIFATFVPYYFFYKGMRKSDSLTASIISALEPVFTILLAFFILDQLLNIRDILGTLVILISIIIISI</sequence>
<dbReference type="EMBL" id="JFZT01000017">
    <property type="protein sequence ID" value="EZQ11055.1"/>
    <property type="molecule type" value="Genomic_DNA"/>
</dbReference>
<feature type="transmembrane region" description="Helical" evidence="1">
    <location>
        <begin position="87"/>
        <end position="105"/>
    </location>
</feature>
<feature type="transmembrane region" description="Helical" evidence="1">
    <location>
        <begin position="117"/>
        <end position="134"/>
    </location>
</feature>
<evidence type="ECO:0000313" key="3">
    <source>
        <dbReference type="EMBL" id="EZQ11055.1"/>
    </source>
</evidence>
<keyword evidence="4" id="KW-1185">Reference proteome</keyword>
<feature type="transmembrane region" description="Helical" evidence="1">
    <location>
        <begin position="196"/>
        <end position="212"/>
    </location>
</feature>
<dbReference type="PANTHER" id="PTHR22911">
    <property type="entry name" value="ACYL-MALONYL CONDENSING ENZYME-RELATED"/>
    <property type="match status" value="1"/>
</dbReference>
<dbReference type="SUPFAM" id="SSF103481">
    <property type="entry name" value="Multidrug resistance efflux transporter EmrE"/>
    <property type="match status" value="2"/>
</dbReference>
<feature type="transmembrane region" description="Helical" evidence="1">
    <location>
        <begin position="224"/>
        <end position="243"/>
    </location>
</feature>
<dbReference type="STRING" id="1160895.CM19_02325"/>
<dbReference type="InterPro" id="IPR000620">
    <property type="entry name" value="EamA_dom"/>
</dbReference>
<dbReference type="InterPro" id="IPR037185">
    <property type="entry name" value="EmrE-like"/>
</dbReference>
<dbReference type="Pfam" id="PF00892">
    <property type="entry name" value="EamA"/>
    <property type="match status" value="2"/>
</dbReference>
<gene>
    <name evidence="3" type="ORF">CM19_02325</name>
</gene>
<evidence type="ECO:0000256" key="1">
    <source>
        <dbReference type="SAM" id="Phobius"/>
    </source>
</evidence>
<comment type="caution">
    <text evidence="3">The sequence shown here is derived from an EMBL/GenBank/DDBJ whole genome shotgun (WGS) entry which is preliminary data.</text>
</comment>
<feature type="transmembrane region" description="Helical" evidence="1">
    <location>
        <begin position="249"/>
        <end position="266"/>
    </location>
</feature>
<evidence type="ECO:0000313" key="4">
    <source>
        <dbReference type="Proteomes" id="UP000024332"/>
    </source>
</evidence>
<keyword evidence="1" id="KW-1133">Transmembrane helix</keyword>
<protein>
    <submittedName>
        <fullName evidence="3">Permease</fullName>
    </submittedName>
</protein>
<feature type="transmembrane region" description="Helical" evidence="1">
    <location>
        <begin position="34"/>
        <end position="53"/>
    </location>
</feature>
<accession>A0A031LTH9</accession>
<dbReference type="AlphaFoldDB" id="A0A031LTH9"/>
<feature type="transmembrane region" description="Helical" evidence="1">
    <location>
        <begin position="60"/>
        <end position="81"/>
    </location>
</feature>
<dbReference type="PANTHER" id="PTHR22911:SF79">
    <property type="entry name" value="MOBA-LIKE NTP TRANSFERASE DOMAIN-CONTAINING PROTEIN"/>
    <property type="match status" value="1"/>
</dbReference>
<organism evidence="3 4">
    <name type="scientific">Candidatus Acidianus copahuensis</name>
    <dbReference type="NCBI Taxonomy" id="1160895"/>
    <lineage>
        <taxon>Archaea</taxon>
        <taxon>Thermoproteota</taxon>
        <taxon>Thermoprotei</taxon>
        <taxon>Sulfolobales</taxon>
        <taxon>Sulfolobaceae</taxon>
        <taxon>Acidianus</taxon>
    </lineage>
</organism>
<feature type="domain" description="EamA" evidence="2">
    <location>
        <begin position="8"/>
        <end position="131"/>
    </location>
</feature>
<dbReference type="OrthoDB" id="42541at2157"/>
<reference evidence="3 4" key="1">
    <citation type="submission" date="2014-03" db="EMBL/GenBank/DDBJ databases">
        <title>Draft genome sequence of the novel thermoacidophilic archaea Acidianus copahuensis ALE1 strain, isolated from Copahue volcanic area in Neuquen Argentina.</title>
        <authorList>
            <person name="Urbieta M.S."/>
            <person name="Rascovan N."/>
            <person name="Castro C."/>
            <person name="Revale S."/>
            <person name="Giaveno M.A."/>
            <person name="Vazquez M.P."/>
            <person name="Donati E.R."/>
        </authorList>
    </citation>
    <scope>NUCLEOTIDE SEQUENCE [LARGE SCALE GENOMIC DNA]</scope>
    <source>
        <strain evidence="3 4">ALE1</strain>
    </source>
</reference>
<name>A0A031LTH9_9CREN</name>
<dbReference type="GO" id="GO:0016020">
    <property type="term" value="C:membrane"/>
    <property type="evidence" value="ECO:0007669"/>
    <property type="project" value="InterPro"/>
</dbReference>